<evidence type="ECO:0000256" key="3">
    <source>
        <dbReference type="SAM" id="SignalP"/>
    </source>
</evidence>
<evidence type="ECO:0000313" key="6">
    <source>
        <dbReference type="RefSeq" id="XP_008285533.1"/>
    </source>
</evidence>
<name>A0A9Y4K740_9TELE</name>
<dbReference type="RefSeq" id="XP_008285533.1">
    <property type="nucleotide sequence ID" value="XM_008287311.1"/>
</dbReference>
<protein>
    <submittedName>
        <fullName evidence="6">Uncharacterized protein LOC103361273</fullName>
    </submittedName>
</protein>
<dbReference type="Proteomes" id="UP000694891">
    <property type="component" value="Unplaced"/>
</dbReference>
<keyword evidence="3" id="KW-0732">Signal</keyword>
<keyword evidence="5" id="KW-1185">Reference proteome</keyword>
<gene>
    <name evidence="6" type="primary">LOC103361273</name>
</gene>
<keyword evidence="2" id="KW-0472">Membrane</keyword>
<keyword evidence="2" id="KW-0812">Transmembrane</keyword>
<dbReference type="InterPro" id="IPR013783">
    <property type="entry name" value="Ig-like_fold"/>
</dbReference>
<dbReference type="AlphaFoldDB" id="A0A9Y4K740"/>
<evidence type="ECO:0000313" key="5">
    <source>
        <dbReference type="Proteomes" id="UP000694891"/>
    </source>
</evidence>
<feature type="chain" id="PRO_5041411369" evidence="3">
    <location>
        <begin position="21"/>
        <end position="211"/>
    </location>
</feature>
<feature type="region of interest" description="Disordered" evidence="1">
    <location>
        <begin position="169"/>
        <end position="197"/>
    </location>
</feature>
<feature type="transmembrane region" description="Helical" evidence="2">
    <location>
        <begin position="137"/>
        <end position="157"/>
    </location>
</feature>
<keyword evidence="2" id="KW-1133">Transmembrane helix</keyword>
<reference evidence="6" key="1">
    <citation type="submission" date="2025-08" db="UniProtKB">
        <authorList>
            <consortium name="RefSeq"/>
        </authorList>
    </citation>
    <scope>IDENTIFICATION</scope>
</reference>
<evidence type="ECO:0000256" key="2">
    <source>
        <dbReference type="SAM" id="Phobius"/>
    </source>
</evidence>
<dbReference type="SUPFAM" id="SSF48726">
    <property type="entry name" value="Immunoglobulin"/>
    <property type="match status" value="1"/>
</dbReference>
<dbReference type="Pfam" id="PF07686">
    <property type="entry name" value="V-set"/>
    <property type="match status" value="1"/>
</dbReference>
<accession>A0A9Y4K740</accession>
<feature type="domain" description="Immunoglobulin V-set" evidence="4">
    <location>
        <begin position="56"/>
        <end position="115"/>
    </location>
</feature>
<feature type="signal peptide" evidence="3">
    <location>
        <begin position="1"/>
        <end position="20"/>
    </location>
</feature>
<evidence type="ECO:0000256" key="1">
    <source>
        <dbReference type="SAM" id="MobiDB-lite"/>
    </source>
</evidence>
<dbReference type="GeneID" id="103361273"/>
<proteinExistence type="predicted"/>
<dbReference type="InterPro" id="IPR036179">
    <property type="entry name" value="Ig-like_dom_sf"/>
</dbReference>
<dbReference type="InterPro" id="IPR013106">
    <property type="entry name" value="Ig_V-set"/>
</dbReference>
<evidence type="ECO:0000259" key="4">
    <source>
        <dbReference type="Pfam" id="PF07686"/>
    </source>
</evidence>
<dbReference type="Gene3D" id="2.60.40.10">
    <property type="entry name" value="Immunoglobulins"/>
    <property type="match status" value="1"/>
</dbReference>
<organism evidence="5 6">
    <name type="scientific">Stegastes partitus</name>
    <name type="common">bicolor damselfish</name>
    <dbReference type="NCBI Taxonomy" id="144197"/>
    <lineage>
        <taxon>Eukaryota</taxon>
        <taxon>Metazoa</taxon>
        <taxon>Chordata</taxon>
        <taxon>Craniata</taxon>
        <taxon>Vertebrata</taxon>
        <taxon>Euteleostomi</taxon>
        <taxon>Actinopterygii</taxon>
        <taxon>Neopterygii</taxon>
        <taxon>Teleostei</taxon>
        <taxon>Neoteleostei</taxon>
        <taxon>Acanthomorphata</taxon>
        <taxon>Ovalentaria</taxon>
        <taxon>Pomacentridae</taxon>
        <taxon>Stegastes</taxon>
    </lineage>
</organism>
<sequence length="211" mass="23445">MGGRELTSLLLLVLSFCIDSREILVKTVGKEADVTPVCGNIRLNFIMLIVCKIRTERNRQECRLLYRHGHDFEHRCGSRFSLIKENQIVFLHLSGLKPADSGNYTCECSYDRGTDVLHLSVTVEGEDDVSSSTKMSLLALVGVMIVITVAGVLLGLIHRRRNHGHCSRPEACGLPAHKTPGSSNENDPDELYTSLQQPTNDVYQTIASIQH</sequence>